<organism evidence="1 2">
    <name type="scientific">Glutamicibacter uratoxydans</name>
    <name type="common">Arthrobacter uratoxydans</name>
    <dbReference type="NCBI Taxonomy" id="43667"/>
    <lineage>
        <taxon>Bacteria</taxon>
        <taxon>Bacillati</taxon>
        <taxon>Actinomycetota</taxon>
        <taxon>Actinomycetes</taxon>
        <taxon>Micrococcales</taxon>
        <taxon>Micrococcaceae</taxon>
        <taxon>Glutamicibacter</taxon>
    </lineage>
</organism>
<protein>
    <submittedName>
        <fullName evidence="1">Uncharacterized protein</fullName>
    </submittedName>
</protein>
<gene>
    <name evidence="1" type="ORF">AUR04nite_28320</name>
</gene>
<accession>A0A4Y4DV31</accession>
<keyword evidence="2" id="KW-1185">Reference proteome</keyword>
<evidence type="ECO:0000313" key="1">
    <source>
        <dbReference type="EMBL" id="GED07300.1"/>
    </source>
</evidence>
<reference evidence="1 2" key="1">
    <citation type="submission" date="2019-06" db="EMBL/GenBank/DDBJ databases">
        <title>Whole genome shotgun sequence of Glutamicibacter uratoxydans NBRC 15515.</title>
        <authorList>
            <person name="Hosoyama A."/>
            <person name="Uohara A."/>
            <person name="Ohji S."/>
            <person name="Ichikawa N."/>
        </authorList>
    </citation>
    <scope>NUCLEOTIDE SEQUENCE [LARGE SCALE GENOMIC DNA]</scope>
    <source>
        <strain evidence="1 2">NBRC 15515</strain>
    </source>
</reference>
<dbReference type="EMBL" id="BJNY01000018">
    <property type="protein sequence ID" value="GED07300.1"/>
    <property type="molecule type" value="Genomic_DNA"/>
</dbReference>
<name>A0A4Y4DV31_GLUUR</name>
<dbReference type="AlphaFoldDB" id="A0A4Y4DV31"/>
<comment type="caution">
    <text evidence="1">The sequence shown here is derived from an EMBL/GenBank/DDBJ whole genome shotgun (WGS) entry which is preliminary data.</text>
</comment>
<sequence>MAYMDNRKPNQIRVSRRLQNMTGVVVIQMNYLDYFKRRRCGSIVQPIVNQPSAGAGVRICRWRSAGLAAEELGEEPGLRFVLMTLATVAGSYALHDSINVLAAASPGGLLADLALNLTAHGASFRAVAR</sequence>
<dbReference type="Proteomes" id="UP000316612">
    <property type="component" value="Unassembled WGS sequence"/>
</dbReference>
<proteinExistence type="predicted"/>
<evidence type="ECO:0000313" key="2">
    <source>
        <dbReference type="Proteomes" id="UP000316612"/>
    </source>
</evidence>